<dbReference type="EMBL" id="JAGRRH010000022">
    <property type="protein sequence ID" value="KAG7345341.1"/>
    <property type="molecule type" value="Genomic_DNA"/>
</dbReference>
<dbReference type="PANTHER" id="PTHR32194">
    <property type="entry name" value="METALLOPROTEASE TLDD"/>
    <property type="match status" value="1"/>
</dbReference>
<organism evidence="5 6">
    <name type="scientific">Nitzschia inconspicua</name>
    <dbReference type="NCBI Taxonomy" id="303405"/>
    <lineage>
        <taxon>Eukaryota</taxon>
        <taxon>Sar</taxon>
        <taxon>Stramenopiles</taxon>
        <taxon>Ochrophyta</taxon>
        <taxon>Bacillariophyta</taxon>
        <taxon>Bacillariophyceae</taxon>
        <taxon>Bacillariophycidae</taxon>
        <taxon>Bacillariales</taxon>
        <taxon>Bacillariaceae</taxon>
        <taxon>Nitzschia</taxon>
    </lineage>
</organism>
<evidence type="ECO:0000313" key="5">
    <source>
        <dbReference type="EMBL" id="KAG7345341.1"/>
    </source>
</evidence>
<dbReference type="Pfam" id="PF00227">
    <property type="entry name" value="Proteasome"/>
    <property type="match status" value="1"/>
</dbReference>
<evidence type="ECO:0000256" key="2">
    <source>
        <dbReference type="ARBA" id="ARBA00022490"/>
    </source>
</evidence>
<keyword evidence="4" id="KW-0732">Signal</keyword>
<protein>
    <submittedName>
        <fullName evidence="5">Proteasome subunit beta</fullName>
    </submittedName>
</protein>
<sequence length="283" mass="30262">MNAVSISSGSMCGMCMMAWLVLMAHPVTASFEPYQLNGGLVSAVAGKTFAIIGTDTRMIGEGGYLLESRNHLSSRLWSVEDDTLMLEIESALRSDAAALRAVKPVPIKITGPTTMVGSSGCSTDCSQLQRVVRADLRAASYYGQVSSFDPDQVANLVSQTLYSRRVFPYYAFCVVSGLDSNGGGCGKVYVYDAIGSYEQVAVAAAGTGRELLQPILDRLFTSNGNANLVNESADAAVEYLCKAYRSVSEREIGVGDNLVLHISETDTEGKVSSRVLVVKLKDH</sequence>
<reference evidence="5" key="1">
    <citation type="journal article" date="2021" name="Sci. Rep.">
        <title>Diploid genomic architecture of Nitzschia inconspicua, an elite biomass production diatom.</title>
        <authorList>
            <person name="Oliver A."/>
            <person name="Podell S."/>
            <person name="Pinowska A."/>
            <person name="Traller J.C."/>
            <person name="Smith S.R."/>
            <person name="McClure R."/>
            <person name="Beliaev A."/>
            <person name="Bohutskyi P."/>
            <person name="Hill E.A."/>
            <person name="Rabines A."/>
            <person name="Zheng H."/>
            <person name="Allen L.Z."/>
            <person name="Kuo A."/>
            <person name="Grigoriev I.V."/>
            <person name="Allen A.E."/>
            <person name="Hazlebeck D."/>
            <person name="Allen E.E."/>
        </authorList>
    </citation>
    <scope>NUCLEOTIDE SEQUENCE</scope>
    <source>
        <strain evidence="5">Hildebrandi</strain>
    </source>
</reference>
<proteinExistence type="predicted"/>
<dbReference type="InterPro" id="IPR001353">
    <property type="entry name" value="Proteasome_sua/b"/>
</dbReference>
<comment type="subcellular location">
    <subcellularLocation>
        <location evidence="1">Nucleus</location>
    </subcellularLocation>
</comment>
<evidence type="ECO:0000313" key="6">
    <source>
        <dbReference type="Proteomes" id="UP000693970"/>
    </source>
</evidence>
<evidence type="ECO:0000256" key="4">
    <source>
        <dbReference type="SAM" id="SignalP"/>
    </source>
</evidence>
<dbReference type="GO" id="GO:0005634">
    <property type="term" value="C:nucleus"/>
    <property type="evidence" value="ECO:0007669"/>
    <property type="project" value="UniProtKB-SubCell"/>
</dbReference>
<evidence type="ECO:0000256" key="1">
    <source>
        <dbReference type="ARBA" id="ARBA00004123"/>
    </source>
</evidence>
<accession>A0A9K3PFW5</accession>
<dbReference type="GO" id="GO:0005737">
    <property type="term" value="C:cytoplasm"/>
    <property type="evidence" value="ECO:0007669"/>
    <property type="project" value="TreeGrafter"/>
</dbReference>
<dbReference type="AlphaFoldDB" id="A0A9K3PFW5"/>
<dbReference type="PANTHER" id="PTHR32194:SF2">
    <property type="entry name" value="PROTEASOME SUBUNIT BETA TYPE-1"/>
    <property type="match status" value="1"/>
</dbReference>
<dbReference type="GO" id="GO:0005839">
    <property type="term" value="C:proteasome core complex"/>
    <property type="evidence" value="ECO:0007669"/>
    <property type="project" value="InterPro"/>
</dbReference>
<dbReference type="GO" id="GO:0051603">
    <property type="term" value="P:proteolysis involved in protein catabolic process"/>
    <property type="evidence" value="ECO:0007669"/>
    <property type="project" value="InterPro"/>
</dbReference>
<keyword evidence="6" id="KW-1185">Reference proteome</keyword>
<name>A0A9K3PFW5_9STRA</name>
<keyword evidence="2" id="KW-0963">Cytoplasm</keyword>
<comment type="caution">
    <text evidence="5">The sequence shown here is derived from an EMBL/GenBank/DDBJ whole genome shotgun (WGS) entry which is preliminary data.</text>
</comment>
<dbReference type="Proteomes" id="UP000693970">
    <property type="component" value="Unassembled WGS sequence"/>
</dbReference>
<evidence type="ECO:0000256" key="3">
    <source>
        <dbReference type="ARBA" id="ARBA00022942"/>
    </source>
</evidence>
<gene>
    <name evidence="5" type="ORF">IV203_032872</name>
</gene>
<keyword evidence="3 5" id="KW-0647">Proteasome</keyword>
<feature type="chain" id="PRO_5039905046" evidence="4">
    <location>
        <begin position="30"/>
        <end position="283"/>
    </location>
</feature>
<reference evidence="5" key="2">
    <citation type="submission" date="2021-04" db="EMBL/GenBank/DDBJ databases">
        <authorList>
            <person name="Podell S."/>
        </authorList>
    </citation>
    <scope>NUCLEOTIDE SEQUENCE</scope>
    <source>
        <strain evidence="5">Hildebrandi</strain>
    </source>
</reference>
<feature type="signal peptide" evidence="4">
    <location>
        <begin position="1"/>
        <end position="29"/>
    </location>
</feature>
<dbReference type="OrthoDB" id="268479at2759"/>
<dbReference type="InterPro" id="IPR023333">
    <property type="entry name" value="Proteasome_suB-type"/>
</dbReference>